<dbReference type="AlphaFoldDB" id="A0A2U8GYS6"/>
<evidence type="ECO:0000313" key="2">
    <source>
        <dbReference type="EMBL" id="AWI78490.1"/>
    </source>
</evidence>
<dbReference type="Pfam" id="PF12974">
    <property type="entry name" value="Phosphonate-bd"/>
    <property type="match status" value="1"/>
</dbReference>
<sequence>MRAMRYLRQGLLMLLFALATSAAHADEPPPIAIGFYMPLIRDVPRKDVEVTLRYWVEELTKPFNLTYRPVRLYDSMDELKRDMQADKINFMVASAMAVAQHFSNEELAGGFSGVKSTPENLLLVVRRAAGIRTLPDLTGKRVLVLDQDELSEVYLKTLLMKASLSPNRLAAIKKEKRSNSLVLQLFFNQGDAALINRNAFEIARTMNPQIGERLEVLEAYTFEARASGTGLFSARISPEHRDFITQAALKIGTTARGRQLLDIYQADAMVKTDVSDLNPYRELLDAYAKLADKAGGSRQ</sequence>
<evidence type="ECO:0000256" key="1">
    <source>
        <dbReference type="SAM" id="SignalP"/>
    </source>
</evidence>
<dbReference type="Proteomes" id="UP000244902">
    <property type="component" value="Chromosome"/>
</dbReference>
<protein>
    <submittedName>
        <fullName evidence="2">Uncharacterized protein</fullName>
    </submittedName>
</protein>
<dbReference type="OrthoDB" id="286202at2"/>
<dbReference type="Gene3D" id="3.40.190.10">
    <property type="entry name" value="Periplasmic binding protein-like II"/>
    <property type="match status" value="1"/>
</dbReference>
<reference evidence="2 3" key="1">
    <citation type="submission" date="2017-06" db="EMBL/GenBank/DDBJ databases">
        <title>Azoarcus sp. TSNA42 complete genome sequence.</title>
        <authorList>
            <person name="Woo J.-H."/>
            <person name="Kim H.-S."/>
        </authorList>
    </citation>
    <scope>NUCLEOTIDE SEQUENCE [LARGE SCALE GENOMIC DNA]</scope>
    <source>
        <strain evidence="2 3">TSNA42</strain>
    </source>
</reference>
<feature type="signal peptide" evidence="1">
    <location>
        <begin position="1"/>
        <end position="25"/>
    </location>
</feature>
<feature type="chain" id="PRO_5015981787" evidence="1">
    <location>
        <begin position="26"/>
        <end position="299"/>
    </location>
</feature>
<evidence type="ECO:0000313" key="3">
    <source>
        <dbReference type="Proteomes" id="UP000244902"/>
    </source>
</evidence>
<dbReference type="RefSeq" id="WP_108971452.1">
    <property type="nucleotide sequence ID" value="NZ_CP022188.1"/>
</dbReference>
<accession>A0A2U8GYS6</accession>
<organism evidence="2 3">
    <name type="scientific">Parazoarcus communis</name>
    <dbReference type="NCBI Taxonomy" id="41977"/>
    <lineage>
        <taxon>Bacteria</taxon>
        <taxon>Pseudomonadati</taxon>
        <taxon>Pseudomonadota</taxon>
        <taxon>Betaproteobacteria</taxon>
        <taxon>Rhodocyclales</taxon>
        <taxon>Zoogloeaceae</taxon>
        <taxon>Parazoarcus</taxon>
    </lineage>
</organism>
<dbReference type="SUPFAM" id="SSF53850">
    <property type="entry name" value="Periplasmic binding protein-like II"/>
    <property type="match status" value="1"/>
</dbReference>
<name>A0A2U8GYS6_9RHOO</name>
<dbReference type="EMBL" id="CP022188">
    <property type="protein sequence ID" value="AWI78490.1"/>
    <property type="molecule type" value="Genomic_DNA"/>
</dbReference>
<proteinExistence type="predicted"/>
<gene>
    <name evidence="2" type="ORF">CEW87_03430</name>
</gene>
<keyword evidence="1" id="KW-0732">Signal</keyword>